<sequence length="55" mass="6591">MRKNRHSAVLFLWKNIKFPYLFLKNEVNNKMETITSLSYYVSVKHVSAQNMEKRG</sequence>
<dbReference type="HOGENOM" id="CLU_3025559_0_0_9"/>
<accession>U2PMY3</accession>
<dbReference type="EMBL" id="AWVI01000041">
    <property type="protein sequence ID" value="ERK45471.1"/>
    <property type="molecule type" value="Genomic_DNA"/>
</dbReference>
<protein>
    <submittedName>
        <fullName evidence="1">Uncharacterized protein</fullName>
    </submittedName>
</protein>
<proteinExistence type="predicted"/>
<dbReference type="Proteomes" id="UP000016658">
    <property type="component" value="Unassembled WGS sequence"/>
</dbReference>
<comment type="caution">
    <text evidence="1">The sequence shown here is derived from an EMBL/GenBank/DDBJ whole genome shotgun (WGS) entry which is preliminary data.</text>
</comment>
<dbReference type="AlphaFoldDB" id="U2PMY3"/>
<evidence type="ECO:0000313" key="2">
    <source>
        <dbReference type="Proteomes" id="UP000016658"/>
    </source>
</evidence>
<reference evidence="1 2" key="1">
    <citation type="submission" date="2013-06" db="EMBL/GenBank/DDBJ databases">
        <authorList>
            <person name="Weinstock G."/>
            <person name="Sodergren E."/>
            <person name="Lobos E.A."/>
            <person name="Fulton L."/>
            <person name="Fulton R."/>
            <person name="Courtney L."/>
            <person name="Fronick C."/>
            <person name="O'Laughlin M."/>
            <person name="Godfrey J."/>
            <person name="Wilson R.M."/>
            <person name="Miner T."/>
            <person name="Farmer C."/>
            <person name="Delehaunty K."/>
            <person name="Cordes M."/>
            <person name="Minx P."/>
            <person name="Tomlinson C."/>
            <person name="Chen J."/>
            <person name="Wollam A."/>
            <person name="Pepin K.H."/>
            <person name="Bhonagiri V."/>
            <person name="Zhang X."/>
            <person name="Warren W."/>
            <person name="Mitreva M."/>
            <person name="Mardis E.R."/>
            <person name="Wilson R.K."/>
        </authorList>
    </citation>
    <scope>NUCLEOTIDE SEQUENCE [LARGE SCALE GENOMIC DNA]</scope>
    <source>
        <strain evidence="1 2">ATCC 27803</strain>
    </source>
</reference>
<gene>
    <name evidence="1" type="ORF">HMPREF0367_00966</name>
</gene>
<organism evidence="1 2">
    <name type="scientific">Faecalitalea cylindroides ATCC 27803</name>
    <dbReference type="NCBI Taxonomy" id="649755"/>
    <lineage>
        <taxon>Bacteria</taxon>
        <taxon>Bacillati</taxon>
        <taxon>Bacillota</taxon>
        <taxon>Erysipelotrichia</taxon>
        <taxon>Erysipelotrichales</taxon>
        <taxon>Erysipelotrichaceae</taxon>
        <taxon>Faecalitalea</taxon>
    </lineage>
</organism>
<name>U2PMY3_9FIRM</name>
<evidence type="ECO:0000313" key="1">
    <source>
        <dbReference type="EMBL" id="ERK45471.1"/>
    </source>
</evidence>